<dbReference type="PANTHER" id="PTHR43158:SF5">
    <property type="entry name" value="ABC TRANSPORTER, ATP-BINDING PROTEIN"/>
    <property type="match status" value="1"/>
</dbReference>
<dbReference type="InterPro" id="IPR003439">
    <property type="entry name" value="ABC_transporter-like_ATP-bd"/>
</dbReference>
<dbReference type="Pfam" id="PF00005">
    <property type="entry name" value="ABC_tran"/>
    <property type="match status" value="1"/>
</dbReference>
<dbReference type="EMBL" id="LILB01000005">
    <property type="protein sequence ID" value="KOO50031.1"/>
    <property type="molecule type" value="Genomic_DNA"/>
</dbReference>
<dbReference type="STRING" id="263475.AMD00_17210"/>
<dbReference type="AlphaFoldDB" id="A0A0M0LGE5"/>
<reference evidence="5" key="1">
    <citation type="submission" date="2015-08" db="EMBL/GenBank/DDBJ databases">
        <title>Fjat-10028 dsm 16317.</title>
        <authorList>
            <person name="Liu B."/>
            <person name="Wang J."/>
            <person name="Zhu Y."/>
            <person name="Liu G."/>
            <person name="Chen Q."/>
            <person name="Chen Z."/>
            <person name="Lan J."/>
            <person name="Che J."/>
            <person name="Ge C."/>
            <person name="Shi H."/>
            <person name="Pan Z."/>
            <person name="Liu X."/>
        </authorList>
    </citation>
    <scope>NUCLEOTIDE SEQUENCE [LARGE SCALE GENOMIC DNA]</scope>
    <source>
        <strain evidence="5">DSM 16317</strain>
    </source>
</reference>
<name>A0A0M0LGE5_9BACL</name>
<protein>
    <submittedName>
        <fullName evidence="4">ABC transporter</fullName>
    </submittedName>
</protein>
<dbReference type="Gene3D" id="3.40.50.300">
    <property type="entry name" value="P-loop containing nucleotide triphosphate hydrolases"/>
    <property type="match status" value="1"/>
</dbReference>
<evidence type="ECO:0000313" key="4">
    <source>
        <dbReference type="EMBL" id="KOO50031.1"/>
    </source>
</evidence>
<keyword evidence="2" id="KW-0067">ATP-binding</keyword>
<sequence length="299" mass="34052">MSVIQCENIEKKFRKKKALQNITFQIEDEKITGLVGRNGTGKTTLLRILAGFTKQTSGTVTVFDKTPFNNLFVSANSILINDQMQFPGSFNLQDILNYATEFYGKWDAELAARLLQYFRLNPQSYHSDLSKGMKNTFNFIFGLATRCDVTLFDEPINGMDEAVRKDVYRALLKDYLAYPRTIIISSHFLDEMEHLLEDILLLDEGKVALHKSLDELREYAVGLLGPTEAIKRWTAGLEVLHEKQVVSNQMYTVLKAQDCTFNEQQLLQEGIAFMPVSANDLCLYLTNSRTGDIDDVFNE</sequence>
<dbReference type="InterPro" id="IPR003593">
    <property type="entry name" value="AAA+_ATPase"/>
</dbReference>
<gene>
    <name evidence="4" type="ORF">AMD00_17210</name>
</gene>
<keyword evidence="5" id="KW-1185">Reference proteome</keyword>
<dbReference type="InterPro" id="IPR027417">
    <property type="entry name" value="P-loop_NTPase"/>
</dbReference>
<dbReference type="Proteomes" id="UP000036867">
    <property type="component" value="Unassembled WGS sequence"/>
</dbReference>
<dbReference type="PANTHER" id="PTHR43158">
    <property type="entry name" value="SKFA PEPTIDE EXPORT ATP-BINDING PROTEIN SKFE"/>
    <property type="match status" value="1"/>
</dbReference>
<evidence type="ECO:0000313" key="5">
    <source>
        <dbReference type="Proteomes" id="UP000036867"/>
    </source>
</evidence>
<dbReference type="GeneID" id="301137833"/>
<accession>A0A0M0LGE5</accession>
<comment type="caution">
    <text evidence="4">The sequence shown here is derived from an EMBL/GenBank/DDBJ whole genome shotgun (WGS) entry which is preliminary data.</text>
</comment>
<dbReference type="RefSeq" id="WP_053418213.1">
    <property type="nucleotide sequence ID" value="NZ_LILB01000005.1"/>
</dbReference>
<evidence type="ECO:0000256" key="1">
    <source>
        <dbReference type="ARBA" id="ARBA00022741"/>
    </source>
</evidence>
<dbReference type="GO" id="GO:0005524">
    <property type="term" value="F:ATP binding"/>
    <property type="evidence" value="ECO:0007669"/>
    <property type="project" value="UniProtKB-KW"/>
</dbReference>
<dbReference type="OrthoDB" id="9804819at2"/>
<dbReference type="SUPFAM" id="SSF52540">
    <property type="entry name" value="P-loop containing nucleoside triphosphate hydrolases"/>
    <property type="match status" value="1"/>
</dbReference>
<dbReference type="SMART" id="SM00382">
    <property type="entry name" value="AAA"/>
    <property type="match status" value="1"/>
</dbReference>
<evidence type="ECO:0000259" key="3">
    <source>
        <dbReference type="PROSITE" id="PS50893"/>
    </source>
</evidence>
<proteinExistence type="predicted"/>
<evidence type="ECO:0000256" key="2">
    <source>
        <dbReference type="ARBA" id="ARBA00022840"/>
    </source>
</evidence>
<dbReference type="GO" id="GO:0016887">
    <property type="term" value="F:ATP hydrolysis activity"/>
    <property type="evidence" value="ECO:0007669"/>
    <property type="project" value="InterPro"/>
</dbReference>
<feature type="domain" description="ABC transporter" evidence="3">
    <location>
        <begin position="4"/>
        <end position="229"/>
    </location>
</feature>
<dbReference type="PROSITE" id="PS50893">
    <property type="entry name" value="ABC_TRANSPORTER_2"/>
    <property type="match status" value="1"/>
</dbReference>
<organism evidence="4 5">
    <name type="scientific">Viridibacillus arvi</name>
    <dbReference type="NCBI Taxonomy" id="263475"/>
    <lineage>
        <taxon>Bacteria</taxon>
        <taxon>Bacillati</taxon>
        <taxon>Bacillota</taxon>
        <taxon>Bacilli</taxon>
        <taxon>Bacillales</taxon>
        <taxon>Caryophanaceae</taxon>
        <taxon>Viridibacillus</taxon>
    </lineage>
</organism>
<keyword evidence="1" id="KW-0547">Nucleotide-binding</keyword>